<dbReference type="InterPro" id="IPR015422">
    <property type="entry name" value="PyrdxlP-dep_Trfase_small"/>
</dbReference>
<dbReference type="PANTHER" id="PTHR43552:SF2">
    <property type="entry name" value="DIAMINOBUTYRATE--2-OXOGLUTARATE TRANSAMINASE"/>
    <property type="match status" value="1"/>
</dbReference>
<comment type="cofactor">
    <cofactor evidence="1 7">
        <name>pyridoxal 5'-phosphate</name>
        <dbReference type="ChEBI" id="CHEBI:597326"/>
    </cofactor>
</comment>
<dbReference type="InterPro" id="IPR005814">
    <property type="entry name" value="Aminotrans_3"/>
</dbReference>
<dbReference type="InterPro" id="IPR015424">
    <property type="entry name" value="PyrdxlP-dep_Trfase"/>
</dbReference>
<dbReference type="AlphaFoldDB" id="A0AAE7TFD4"/>
<accession>A0AAE7TFD4</accession>
<dbReference type="InterPro" id="IPR049704">
    <property type="entry name" value="Aminotrans_3_PPA_site"/>
</dbReference>
<evidence type="ECO:0000256" key="6">
    <source>
        <dbReference type="RuleBase" id="RU003560"/>
    </source>
</evidence>
<evidence type="ECO:0000256" key="3">
    <source>
        <dbReference type="ARBA" id="ARBA00022576"/>
    </source>
</evidence>
<evidence type="ECO:0000256" key="5">
    <source>
        <dbReference type="ARBA" id="ARBA00022898"/>
    </source>
</evidence>
<dbReference type="KEGG" id="barh:WN72_10175"/>
<dbReference type="GO" id="GO:0030170">
    <property type="term" value="F:pyridoxal phosphate binding"/>
    <property type="evidence" value="ECO:0007669"/>
    <property type="project" value="InterPro"/>
</dbReference>
<name>A0AAE7TFD4_9BRAD</name>
<reference evidence="8 9" key="1">
    <citation type="submission" date="2018-06" db="EMBL/GenBank/DDBJ databases">
        <title>Comparative genomics of Bradyrhizobium nodulating Arachidis hypogaea.</title>
        <authorList>
            <person name="Li Y."/>
        </authorList>
    </citation>
    <scope>NUCLEOTIDE SEQUENCE [LARGE SCALE GENOMIC DNA]</scope>
    <source>
        <strain evidence="8 9">CCBAU 051107</strain>
    </source>
</reference>
<comment type="catalytic activity">
    <reaction evidence="7">
        <text>L-2,4-diaminobutanoate + 2-oxoglutarate = L-aspartate 4-semialdehyde + L-glutamate</text>
        <dbReference type="Rhea" id="RHEA:11160"/>
        <dbReference type="ChEBI" id="CHEBI:16810"/>
        <dbReference type="ChEBI" id="CHEBI:29985"/>
        <dbReference type="ChEBI" id="CHEBI:58761"/>
        <dbReference type="ChEBI" id="CHEBI:537519"/>
        <dbReference type="EC" id="2.6.1.76"/>
    </reaction>
</comment>
<evidence type="ECO:0000313" key="8">
    <source>
        <dbReference type="EMBL" id="QOZ66668.1"/>
    </source>
</evidence>
<dbReference type="GO" id="GO:0047307">
    <property type="term" value="F:diaminobutyrate-pyruvate transaminase activity"/>
    <property type="evidence" value="ECO:0007669"/>
    <property type="project" value="InterPro"/>
</dbReference>
<dbReference type="GO" id="GO:0019491">
    <property type="term" value="P:ectoine biosynthetic process"/>
    <property type="evidence" value="ECO:0007669"/>
    <property type="project" value="InterPro"/>
</dbReference>
<dbReference type="InterPro" id="IPR012773">
    <property type="entry name" value="Ectoine_EctB"/>
</dbReference>
<evidence type="ECO:0000256" key="2">
    <source>
        <dbReference type="ARBA" id="ARBA00008954"/>
    </source>
</evidence>
<dbReference type="PIRSF" id="PIRSF000521">
    <property type="entry name" value="Transaminase_4ab_Lys_Orn"/>
    <property type="match status" value="1"/>
</dbReference>
<dbReference type="PROSITE" id="PS00600">
    <property type="entry name" value="AA_TRANSFER_CLASS_3"/>
    <property type="match status" value="1"/>
</dbReference>
<evidence type="ECO:0000256" key="7">
    <source>
        <dbReference type="RuleBase" id="RU365034"/>
    </source>
</evidence>
<dbReference type="PANTHER" id="PTHR43552">
    <property type="entry name" value="DIAMINOBUTYRATE--2-OXOGLUTARATE AMINOTRANSFERASE"/>
    <property type="match status" value="1"/>
</dbReference>
<evidence type="ECO:0000256" key="4">
    <source>
        <dbReference type="ARBA" id="ARBA00022679"/>
    </source>
</evidence>
<comment type="similarity">
    <text evidence="2 6">Belongs to the class-III pyridoxal-phosphate-dependent aminotransferase family.</text>
</comment>
<keyword evidence="3 7" id="KW-0032">Aminotransferase</keyword>
<dbReference type="Gene3D" id="3.90.1150.10">
    <property type="entry name" value="Aspartate Aminotransferase, domain 1"/>
    <property type="match status" value="1"/>
</dbReference>
<gene>
    <name evidence="8" type="primary">ectB</name>
    <name evidence="8" type="ORF">WN72_10175</name>
</gene>
<evidence type="ECO:0000256" key="1">
    <source>
        <dbReference type="ARBA" id="ARBA00001933"/>
    </source>
</evidence>
<comment type="pathway">
    <text evidence="7">Amine and polyamine biosynthesis; ectoine biosynthesis; L-ectoine from L-aspartate 4-semialdehyde: step 1/3.</text>
</comment>
<dbReference type="NCBIfam" id="NF006733">
    <property type="entry name" value="PRK09264.1"/>
    <property type="match status" value="1"/>
</dbReference>
<dbReference type="InterPro" id="IPR015421">
    <property type="entry name" value="PyrdxlP-dep_Trfase_major"/>
</dbReference>
<dbReference type="Gene3D" id="3.40.640.10">
    <property type="entry name" value="Type I PLP-dependent aspartate aminotransferase-like (Major domain)"/>
    <property type="match status" value="1"/>
</dbReference>
<organism evidence="8 9">
    <name type="scientific">Bradyrhizobium arachidis</name>
    <dbReference type="NCBI Taxonomy" id="858423"/>
    <lineage>
        <taxon>Bacteria</taxon>
        <taxon>Pseudomonadati</taxon>
        <taxon>Pseudomonadota</taxon>
        <taxon>Alphaproteobacteria</taxon>
        <taxon>Hyphomicrobiales</taxon>
        <taxon>Nitrobacteraceae</taxon>
        <taxon>Bradyrhizobium</taxon>
    </lineage>
</organism>
<dbReference type="InterPro" id="IPR004637">
    <property type="entry name" value="Dat"/>
</dbReference>
<dbReference type="RefSeq" id="WP_092217779.1">
    <property type="nucleotide sequence ID" value="NZ_CP030050.1"/>
</dbReference>
<keyword evidence="4 7" id="KW-0808">Transferase</keyword>
<proteinExistence type="inferred from homology"/>
<sequence>MDRLTDADFALQDFAALESNVRSYSRSFPAIFSRARGSIMMTDDGRKIIDFFSGAGALNYGHNNHQLRSAITKYLGSDAVVHGLDMATPARLAFMETFNSTILRDRELHYRFQFPGPTGASAIEAALKLSRKVTGRQNVISFTRGYHGLSVGANAATGNRFYRAAGGVPLFGATFFPYDGYLGPTIDTADYLQRMLTDESSGVDLPAAILVETVQGEGGINVARKDWLQAIQRIARDVGALFIVDDIQMGCGRTGEFFSFEFAALSPDIIALSKSLSGYGLPLSLLLVKEEFDAWKPGEHTGTFRSNNLALVSATAALDIFWSSGILSQEVRRTGELMRRRLEAIASKYGNRFAVRGRGMAYGFDCHKPEIAEATTRRSFKKGLMVERCGPNDQVVKFLPALTIDREILDEGLLIFEDSLAETLNQTKCERLEDANNDR</sequence>
<dbReference type="GO" id="GO:0045303">
    <property type="term" value="F:diaminobutyrate-2-oxoglutarate transaminase activity"/>
    <property type="evidence" value="ECO:0007669"/>
    <property type="project" value="UniProtKB-EC"/>
</dbReference>
<dbReference type="NCBIfam" id="TIGR02407">
    <property type="entry name" value="ectoine_ectB"/>
    <property type="match status" value="1"/>
</dbReference>
<dbReference type="SUPFAM" id="SSF53383">
    <property type="entry name" value="PLP-dependent transferases"/>
    <property type="match status" value="1"/>
</dbReference>
<dbReference type="EMBL" id="CP030050">
    <property type="protein sequence ID" value="QOZ66668.1"/>
    <property type="molecule type" value="Genomic_DNA"/>
</dbReference>
<keyword evidence="5 6" id="KW-0663">Pyridoxal phosphate</keyword>
<comment type="function">
    <text evidence="7">Catalyzes reversively the conversion of L-aspartate beta-semialdehyde (ASA) to L-2,4-diaminobutyrate (DABA) by transamination with L-glutamate.</text>
</comment>
<dbReference type="NCBIfam" id="TIGR00709">
    <property type="entry name" value="dat"/>
    <property type="match status" value="1"/>
</dbReference>
<evidence type="ECO:0000313" key="9">
    <source>
        <dbReference type="Proteomes" id="UP000594015"/>
    </source>
</evidence>
<protein>
    <recommendedName>
        <fullName evidence="7">Diaminobutyrate--2-oxoglutarate transaminase</fullName>
        <ecNumber evidence="7">2.6.1.76</ecNumber>
    </recommendedName>
    <alternativeName>
        <fullName evidence="7">DABA aminotransferase</fullName>
    </alternativeName>
</protein>
<dbReference type="Proteomes" id="UP000594015">
    <property type="component" value="Chromosome"/>
</dbReference>
<dbReference type="Pfam" id="PF00202">
    <property type="entry name" value="Aminotran_3"/>
    <property type="match status" value="1"/>
</dbReference>
<dbReference type="CDD" id="cd00610">
    <property type="entry name" value="OAT_like"/>
    <property type="match status" value="1"/>
</dbReference>
<dbReference type="EC" id="2.6.1.76" evidence="7"/>